<name>A0A0C9WQX8_9AGAR</name>
<reference evidence="3" key="2">
    <citation type="submission" date="2015-01" db="EMBL/GenBank/DDBJ databases">
        <title>Evolutionary Origins and Diversification of the Mycorrhizal Mutualists.</title>
        <authorList>
            <consortium name="DOE Joint Genome Institute"/>
            <consortium name="Mycorrhizal Genomics Consortium"/>
            <person name="Kohler A."/>
            <person name="Kuo A."/>
            <person name="Nagy L.G."/>
            <person name="Floudas D."/>
            <person name="Copeland A."/>
            <person name="Barry K.W."/>
            <person name="Cichocki N."/>
            <person name="Veneault-Fourrey C."/>
            <person name="LaButti K."/>
            <person name="Lindquist E.A."/>
            <person name="Lipzen A."/>
            <person name="Lundell T."/>
            <person name="Morin E."/>
            <person name="Murat C."/>
            <person name="Riley R."/>
            <person name="Ohm R."/>
            <person name="Sun H."/>
            <person name="Tunlid A."/>
            <person name="Henrissat B."/>
            <person name="Grigoriev I.V."/>
            <person name="Hibbett D.S."/>
            <person name="Martin F."/>
        </authorList>
    </citation>
    <scope>NUCLEOTIDE SEQUENCE [LARGE SCALE GENOMIC DNA]</scope>
    <source>
        <strain evidence="3">LaAM-08-1</strain>
    </source>
</reference>
<accession>A0A0C9WQX8</accession>
<feature type="compositionally biased region" description="Basic and acidic residues" evidence="1">
    <location>
        <begin position="104"/>
        <end position="120"/>
    </location>
</feature>
<protein>
    <submittedName>
        <fullName evidence="2">Uncharacterized protein</fullName>
    </submittedName>
</protein>
<dbReference type="HOGENOM" id="CLU_2050034_0_0_1"/>
<dbReference type="AlphaFoldDB" id="A0A0C9WQX8"/>
<evidence type="ECO:0000313" key="2">
    <source>
        <dbReference type="EMBL" id="KIJ93670.1"/>
    </source>
</evidence>
<evidence type="ECO:0000256" key="1">
    <source>
        <dbReference type="SAM" id="MobiDB-lite"/>
    </source>
</evidence>
<feature type="region of interest" description="Disordered" evidence="1">
    <location>
        <begin position="96"/>
        <end position="120"/>
    </location>
</feature>
<sequence length="120" mass="14122">MPAPRSWHEKVRKEVEEEAIVGKWDKSSRAQKRVAVQKRRVLIYFGCWRRSNGVIQSGRRWRRPKMFEGMPELIKGPIAQNSIGSTFIYERHHPTVTQQTTIKGGDDVRREEKRERANAH</sequence>
<dbReference type="EMBL" id="KN838831">
    <property type="protein sequence ID" value="KIJ93670.1"/>
    <property type="molecule type" value="Genomic_DNA"/>
</dbReference>
<dbReference type="OrthoDB" id="1875589at2759"/>
<evidence type="ECO:0000313" key="3">
    <source>
        <dbReference type="Proteomes" id="UP000054477"/>
    </source>
</evidence>
<reference evidence="2 3" key="1">
    <citation type="submission" date="2014-04" db="EMBL/GenBank/DDBJ databases">
        <authorList>
            <consortium name="DOE Joint Genome Institute"/>
            <person name="Kuo A."/>
            <person name="Kohler A."/>
            <person name="Nagy L.G."/>
            <person name="Floudas D."/>
            <person name="Copeland A."/>
            <person name="Barry K.W."/>
            <person name="Cichocki N."/>
            <person name="Veneault-Fourrey C."/>
            <person name="LaButti K."/>
            <person name="Lindquist E.A."/>
            <person name="Lipzen A."/>
            <person name="Lundell T."/>
            <person name="Morin E."/>
            <person name="Murat C."/>
            <person name="Sun H."/>
            <person name="Tunlid A."/>
            <person name="Henrissat B."/>
            <person name="Grigoriev I.V."/>
            <person name="Hibbett D.S."/>
            <person name="Martin F."/>
            <person name="Nordberg H.P."/>
            <person name="Cantor M.N."/>
            <person name="Hua S.X."/>
        </authorList>
    </citation>
    <scope>NUCLEOTIDE SEQUENCE [LARGE SCALE GENOMIC DNA]</scope>
    <source>
        <strain evidence="2 3">LaAM-08-1</strain>
    </source>
</reference>
<organism evidence="2 3">
    <name type="scientific">Laccaria amethystina LaAM-08-1</name>
    <dbReference type="NCBI Taxonomy" id="1095629"/>
    <lineage>
        <taxon>Eukaryota</taxon>
        <taxon>Fungi</taxon>
        <taxon>Dikarya</taxon>
        <taxon>Basidiomycota</taxon>
        <taxon>Agaricomycotina</taxon>
        <taxon>Agaricomycetes</taxon>
        <taxon>Agaricomycetidae</taxon>
        <taxon>Agaricales</taxon>
        <taxon>Agaricineae</taxon>
        <taxon>Hydnangiaceae</taxon>
        <taxon>Laccaria</taxon>
    </lineage>
</organism>
<gene>
    <name evidence="2" type="ORF">K443DRAFT_12690</name>
</gene>
<keyword evidence="3" id="KW-1185">Reference proteome</keyword>
<proteinExistence type="predicted"/>
<dbReference type="Proteomes" id="UP000054477">
    <property type="component" value="Unassembled WGS sequence"/>
</dbReference>